<feature type="transmembrane region" description="Helical" evidence="1">
    <location>
        <begin position="54"/>
        <end position="76"/>
    </location>
</feature>
<dbReference type="EMBL" id="GGFL01009671">
    <property type="protein sequence ID" value="MBW73849.1"/>
    <property type="molecule type" value="Transcribed_RNA"/>
</dbReference>
<keyword evidence="1" id="KW-0812">Transmembrane</keyword>
<sequence length="159" mass="18351">MIVRLLLLLLVVLLLLLLMMLMMMVSHIGGWRTRWMYHRLRLLLTGDVTLFLLLRLLRLLLLLLVVMVVMVVLMQLSRLYRGSSRWCDGKASTAVHGRWRWRSLNHRRLSTNPQSILAVAFAIRLPYVASSIRTVRSLQLMVAIEGVRYGACLVGVTDR</sequence>
<accession>A0A2M4D8H5</accession>
<dbReference type="AlphaFoldDB" id="A0A2M4D8H5"/>
<reference evidence="2" key="1">
    <citation type="submission" date="2018-01" db="EMBL/GenBank/DDBJ databases">
        <title>An insight into the sialome of Amazonian anophelines.</title>
        <authorList>
            <person name="Ribeiro J.M."/>
            <person name="Scarpassa V."/>
            <person name="Calvo E."/>
        </authorList>
    </citation>
    <scope>NUCLEOTIDE SEQUENCE</scope>
</reference>
<evidence type="ECO:0000313" key="2">
    <source>
        <dbReference type="EMBL" id="MBW73849.1"/>
    </source>
</evidence>
<name>A0A2M4D8H5_ANODA</name>
<organism evidence="2">
    <name type="scientific">Anopheles darlingi</name>
    <name type="common">Mosquito</name>
    <dbReference type="NCBI Taxonomy" id="43151"/>
    <lineage>
        <taxon>Eukaryota</taxon>
        <taxon>Metazoa</taxon>
        <taxon>Ecdysozoa</taxon>
        <taxon>Arthropoda</taxon>
        <taxon>Hexapoda</taxon>
        <taxon>Insecta</taxon>
        <taxon>Pterygota</taxon>
        <taxon>Neoptera</taxon>
        <taxon>Endopterygota</taxon>
        <taxon>Diptera</taxon>
        <taxon>Nematocera</taxon>
        <taxon>Culicoidea</taxon>
        <taxon>Culicidae</taxon>
        <taxon>Anophelinae</taxon>
        <taxon>Anopheles</taxon>
    </lineage>
</organism>
<keyword evidence="1" id="KW-1133">Transmembrane helix</keyword>
<protein>
    <submittedName>
        <fullName evidence="2">Uncharacterized protein</fullName>
    </submittedName>
</protein>
<keyword evidence="1" id="KW-0472">Membrane</keyword>
<evidence type="ECO:0000256" key="1">
    <source>
        <dbReference type="SAM" id="Phobius"/>
    </source>
</evidence>
<proteinExistence type="predicted"/>